<dbReference type="OrthoDB" id="19806at2759"/>
<proteinExistence type="predicted"/>
<reference evidence="2 3" key="1">
    <citation type="submission" date="2019-02" db="EMBL/GenBank/DDBJ databases">
        <title>Genome sequencing of the rare red list fungi Hericium alpestre (H. flagellum).</title>
        <authorList>
            <person name="Buettner E."/>
            <person name="Kellner H."/>
        </authorList>
    </citation>
    <scope>NUCLEOTIDE SEQUENCE [LARGE SCALE GENOMIC DNA]</scope>
    <source>
        <strain evidence="2 3">DSM 108284</strain>
    </source>
</reference>
<feature type="compositionally biased region" description="Basic and acidic residues" evidence="1">
    <location>
        <begin position="90"/>
        <end position="108"/>
    </location>
</feature>
<feature type="region of interest" description="Disordered" evidence="1">
    <location>
        <begin position="36"/>
        <end position="58"/>
    </location>
</feature>
<evidence type="ECO:0000313" key="2">
    <source>
        <dbReference type="EMBL" id="TFY80350.1"/>
    </source>
</evidence>
<comment type="caution">
    <text evidence="2">The sequence shown here is derived from an EMBL/GenBank/DDBJ whole genome shotgun (WGS) entry which is preliminary data.</text>
</comment>
<organism evidence="2 3">
    <name type="scientific">Hericium alpestre</name>
    <dbReference type="NCBI Taxonomy" id="135208"/>
    <lineage>
        <taxon>Eukaryota</taxon>
        <taxon>Fungi</taxon>
        <taxon>Dikarya</taxon>
        <taxon>Basidiomycota</taxon>
        <taxon>Agaricomycotina</taxon>
        <taxon>Agaricomycetes</taxon>
        <taxon>Russulales</taxon>
        <taxon>Hericiaceae</taxon>
        <taxon>Hericium</taxon>
    </lineage>
</organism>
<dbReference type="EMBL" id="SFCI01000353">
    <property type="protein sequence ID" value="TFY80350.1"/>
    <property type="molecule type" value="Genomic_DNA"/>
</dbReference>
<accession>A0A4Z0A1L7</accession>
<gene>
    <name evidence="2" type="ORF">EWM64_g3664</name>
</gene>
<dbReference type="STRING" id="135208.A0A4Z0A1L7"/>
<evidence type="ECO:0000256" key="1">
    <source>
        <dbReference type="SAM" id="MobiDB-lite"/>
    </source>
</evidence>
<dbReference type="AlphaFoldDB" id="A0A4Z0A1L7"/>
<keyword evidence="3" id="KW-1185">Reference proteome</keyword>
<sequence>MRDKVFGQGRRSGVPGRFNHVQWTLDGNERLVDRLGRTPEEAAEERGMPEVMDEDEDDEITEAQVMKPTWLLKFFESWGTRWRVSGGGGKAEEKPKVEGKAKPPEQKRKVQWVESPERAASASPPHLSLNDSD</sequence>
<protein>
    <submittedName>
        <fullName evidence="2">Uncharacterized protein</fullName>
    </submittedName>
</protein>
<feature type="region of interest" description="Disordered" evidence="1">
    <location>
        <begin position="83"/>
        <end position="133"/>
    </location>
</feature>
<name>A0A4Z0A1L7_9AGAM</name>
<feature type="compositionally biased region" description="Basic and acidic residues" evidence="1">
    <location>
        <begin position="36"/>
        <end position="48"/>
    </location>
</feature>
<dbReference type="Proteomes" id="UP000298061">
    <property type="component" value="Unassembled WGS sequence"/>
</dbReference>
<evidence type="ECO:0000313" key="3">
    <source>
        <dbReference type="Proteomes" id="UP000298061"/>
    </source>
</evidence>